<dbReference type="PANTHER" id="PTHR12398">
    <property type="entry name" value="PROTEIN PHOSPHATASE INHIBITOR"/>
    <property type="match status" value="1"/>
</dbReference>
<feature type="region of interest" description="Disordered" evidence="1">
    <location>
        <begin position="136"/>
        <end position="157"/>
    </location>
</feature>
<evidence type="ECO:0008006" key="4">
    <source>
        <dbReference type="Google" id="ProtNLM"/>
    </source>
</evidence>
<feature type="region of interest" description="Disordered" evidence="1">
    <location>
        <begin position="1"/>
        <end position="33"/>
    </location>
</feature>
<keyword evidence="3" id="KW-1185">Reference proteome</keyword>
<evidence type="ECO:0000313" key="2">
    <source>
        <dbReference type="EMBL" id="KAK9763541.1"/>
    </source>
</evidence>
<feature type="compositionally biased region" description="Low complexity" evidence="1">
    <location>
        <begin position="81"/>
        <end position="94"/>
    </location>
</feature>
<dbReference type="EMBL" id="JASJQH010000615">
    <property type="protein sequence ID" value="KAK9763541.1"/>
    <property type="molecule type" value="Genomic_DNA"/>
</dbReference>
<protein>
    <recommendedName>
        <fullName evidence="4">Protein phosphatase inhibitor 2</fullName>
    </recommendedName>
</protein>
<name>A0ABR2WQ27_9FUNG</name>
<feature type="compositionally biased region" description="Acidic residues" evidence="1">
    <location>
        <begin position="101"/>
        <end position="116"/>
    </location>
</feature>
<evidence type="ECO:0000313" key="3">
    <source>
        <dbReference type="Proteomes" id="UP001479436"/>
    </source>
</evidence>
<accession>A0ABR2WQ27</accession>
<sequence length="157" mass="18166">MNPNSSEKPKPRGILKNPLNSTSERPTKLKWDEDNLLLTEAQKDSTMKIDEPKTPYVRYDHENDLVLTDLDSIPDMSLNGPISIPSQDIDSPPSGAHAIEENDWSEEEEEEEEDEETKEKHERFLKMRAQHYHMGDALKHPVELEDERPAMEMDEDL</sequence>
<feature type="compositionally biased region" description="Basic and acidic residues" evidence="1">
    <location>
        <begin position="136"/>
        <end position="151"/>
    </location>
</feature>
<dbReference type="PANTHER" id="PTHR12398:SF20">
    <property type="entry name" value="PROTEIN PHOSPHATASE 1 REGULATORY INHIBITOR SUBUNIT 2"/>
    <property type="match status" value="1"/>
</dbReference>
<evidence type="ECO:0000256" key="1">
    <source>
        <dbReference type="SAM" id="MobiDB-lite"/>
    </source>
</evidence>
<proteinExistence type="predicted"/>
<reference evidence="2 3" key="1">
    <citation type="submission" date="2023-04" db="EMBL/GenBank/DDBJ databases">
        <title>Genome of Basidiobolus ranarum AG-B5.</title>
        <authorList>
            <person name="Stajich J.E."/>
            <person name="Carter-House D."/>
            <person name="Gryganskyi A."/>
        </authorList>
    </citation>
    <scope>NUCLEOTIDE SEQUENCE [LARGE SCALE GENOMIC DNA]</scope>
    <source>
        <strain evidence="2 3">AG-B5</strain>
    </source>
</reference>
<dbReference type="Proteomes" id="UP001479436">
    <property type="component" value="Unassembled WGS sequence"/>
</dbReference>
<feature type="region of interest" description="Disordered" evidence="1">
    <location>
        <begin position="77"/>
        <end position="122"/>
    </location>
</feature>
<comment type="caution">
    <text evidence="2">The sequence shown here is derived from an EMBL/GenBank/DDBJ whole genome shotgun (WGS) entry which is preliminary data.</text>
</comment>
<dbReference type="Gene3D" id="6.10.250.1050">
    <property type="match status" value="1"/>
</dbReference>
<gene>
    <name evidence="2" type="ORF">K7432_009686</name>
</gene>
<dbReference type="Pfam" id="PF04979">
    <property type="entry name" value="IPP-2"/>
    <property type="match status" value="1"/>
</dbReference>
<dbReference type="InterPro" id="IPR007062">
    <property type="entry name" value="PPI-2"/>
</dbReference>
<organism evidence="2 3">
    <name type="scientific">Basidiobolus ranarum</name>
    <dbReference type="NCBI Taxonomy" id="34480"/>
    <lineage>
        <taxon>Eukaryota</taxon>
        <taxon>Fungi</taxon>
        <taxon>Fungi incertae sedis</taxon>
        <taxon>Zoopagomycota</taxon>
        <taxon>Entomophthoromycotina</taxon>
        <taxon>Basidiobolomycetes</taxon>
        <taxon>Basidiobolales</taxon>
        <taxon>Basidiobolaceae</taxon>
        <taxon>Basidiobolus</taxon>
    </lineage>
</organism>